<sequence>MRFEFFGTLRRAFPHSLPKNYDAKYEFASGEEGPLAFFFLTGRRCSSEETKKPASWVPLFVRLQYLHSSDPDPCLFAPPRPNAMSLQVEKKGVLFCAGSIGRRCSSEETKKPFGSGSQVLRFLAWTLPGIVPTTVRSFPRHHGPNPCE</sequence>
<reference evidence="2" key="1">
    <citation type="submission" date="2016-11" db="UniProtKB">
        <authorList>
            <consortium name="WormBaseParasite"/>
        </authorList>
    </citation>
    <scope>IDENTIFICATION</scope>
</reference>
<organism evidence="1 2">
    <name type="scientific">Steinernema glaseri</name>
    <dbReference type="NCBI Taxonomy" id="37863"/>
    <lineage>
        <taxon>Eukaryota</taxon>
        <taxon>Metazoa</taxon>
        <taxon>Ecdysozoa</taxon>
        <taxon>Nematoda</taxon>
        <taxon>Chromadorea</taxon>
        <taxon>Rhabditida</taxon>
        <taxon>Tylenchina</taxon>
        <taxon>Panagrolaimomorpha</taxon>
        <taxon>Strongyloidoidea</taxon>
        <taxon>Steinernematidae</taxon>
        <taxon>Steinernema</taxon>
    </lineage>
</organism>
<protein>
    <submittedName>
        <fullName evidence="2">Uncharacterized protein</fullName>
    </submittedName>
</protein>
<dbReference type="Proteomes" id="UP000095287">
    <property type="component" value="Unplaced"/>
</dbReference>
<dbReference type="AlphaFoldDB" id="A0A1I8A9E2"/>
<name>A0A1I8A9E2_9BILA</name>
<proteinExistence type="predicted"/>
<accession>A0A1I8A9E2</accession>
<evidence type="ECO:0000313" key="1">
    <source>
        <dbReference type="Proteomes" id="UP000095287"/>
    </source>
</evidence>
<evidence type="ECO:0000313" key="2">
    <source>
        <dbReference type="WBParaSite" id="L893_g3433.t1"/>
    </source>
</evidence>
<keyword evidence="1" id="KW-1185">Reference proteome</keyword>
<dbReference type="WBParaSite" id="L893_g3433.t1">
    <property type="protein sequence ID" value="L893_g3433.t1"/>
    <property type="gene ID" value="L893_g3433"/>
</dbReference>